<accession>A0ABW6LTQ6</accession>
<protein>
    <submittedName>
        <fullName evidence="1">Uncharacterized protein</fullName>
    </submittedName>
</protein>
<evidence type="ECO:0000313" key="2">
    <source>
        <dbReference type="Proteomes" id="UP001601288"/>
    </source>
</evidence>
<name>A0ABW6LTQ6_9ACTN</name>
<keyword evidence="2" id="KW-1185">Reference proteome</keyword>
<proteinExistence type="predicted"/>
<dbReference type="RefSeq" id="WP_358292683.1">
    <property type="nucleotide sequence ID" value="NZ_JBEYGJ010000068.1"/>
</dbReference>
<reference evidence="1 2" key="1">
    <citation type="submission" date="2024-10" db="EMBL/GenBank/DDBJ databases">
        <title>The Natural Products Discovery Center: Release of the First 8490 Sequenced Strains for Exploring Actinobacteria Biosynthetic Diversity.</title>
        <authorList>
            <person name="Kalkreuter E."/>
            <person name="Kautsar S.A."/>
            <person name="Yang D."/>
            <person name="Bader C.D."/>
            <person name="Teijaro C.N."/>
            <person name="Fluegel L."/>
            <person name="Davis C.M."/>
            <person name="Simpson J.R."/>
            <person name="Lauterbach L."/>
            <person name="Steele A.D."/>
            <person name="Gui C."/>
            <person name="Meng S."/>
            <person name="Li G."/>
            <person name="Viehrig K."/>
            <person name="Ye F."/>
            <person name="Su P."/>
            <person name="Kiefer A.F."/>
            <person name="Nichols A."/>
            <person name="Cepeda A.J."/>
            <person name="Yan W."/>
            <person name="Fan B."/>
            <person name="Jiang Y."/>
            <person name="Adhikari A."/>
            <person name="Zheng C.-J."/>
            <person name="Schuster L."/>
            <person name="Cowan T.M."/>
            <person name="Smanski M.J."/>
            <person name="Chevrette M.G."/>
            <person name="De Carvalho L.P.S."/>
            <person name="Shen B."/>
        </authorList>
    </citation>
    <scope>NUCLEOTIDE SEQUENCE [LARGE SCALE GENOMIC DNA]</scope>
    <source>
        <strain evidence="1 2">NPDC007066</strain>
    </source>
</reference>
<comment type="caution">
    <text evidence="1">The sequence shown here is derived from an EMBL/GenBank/DDBJ whole genome shotgun (WGS) entry which is preliminary data.</text>
</comment>
<organism evidence="1 2">
    <name type="scientific">Streptomyces massasporeus</name>
    <dbReference type="NCBI Taxonomy" id="67324"/>
    <lineage>
        <taxon>Bacteria</taxon>
        <taxon>Bacillati</taxon>
        <taxon>Actinomycetota</taxon>
        <taxon>Actinomycetes</taxon>
        <taxon>Kitasatosporales</taxon>
        <taxon>Streptomycetaceae</taxon>
        <taxon>Streptomyces</taxon>
    </lineage>
</organism>
<gene>
    <name evidence="1" type="ORF">ACFYM3_41710</name>
</gene>
<dbReference type="Proteomes" id="UP001601288">
    <property type="component" value="Unassembled WGS sequence"/>
</dbReference>
<evidence type="ECO:0000313" key="1">
    <source>
        <dbReference type="EMBL" id="MFE9230982.1"/>
    </source>
</evidence>
<sequence>MPSEVGARVWYEFVCERLADELGGRYPTVDSEPAVGDYRAGLGEAQAAHQGFVEAMHRDDQGAAQIAWQELRDIADRWRSHPDFPGPDLLRVREGGVDGD</sequence>
<dbReference type="EMBL" id="JBIAFP010000044">
    <property type="protein sequence ID" value="MFE9230982.1"/>
    <property type="molecule type" value="Genomic_DNA"/>
</dbReference>